<evidence type="ECO:0000256" key="2">
    <source>
        <dbReference type="ARBA" id="ARBA00022475"/>
    </source>
</evidence>
<feature type="domain" description="ABC3 transporter permease C-terminal" evidence="8">
    <location>
        <begin position="291"/>
        <end position="400"/>
    </location>
</feature>
<evidence type="ECO:0000313" key="10">
    <source>
        <dbReference type="EMBL" id="MDQ0011263.1"/>
    </source>
</evidence>
<dbReference type="EMBL" id="JAUSSK010000005">
    <property type="protein sequence ID" value="MDQ0011263.1"/>
    <property type="molecule type" value="Genomic_DNA"/>
</dbReference>
<accession>A0ABT9T1V5</accession>
<name>A0ABT9T1V5_9GAMM</name>
<evidence type="ECO:0000313" key="11">
    <source>
        <dbReference type="Proteomes" id="UP001237737"/>
    </source>
</evidence>
<evidence type="ECO:0000259" key="8">
    <source>
        <dbReference type="Pfam" id="PF02687"/>
    </source>
</evidence>
<evidence type="ECO:0000259" key="9">
    <source>
        <dbReference type="Pfam" id="PF12704"/>
    </source>
</evidence>
<gene>
    <name evidence="10" type="ORF">J2T07_003473</name>
</gene>
<protein>
    <submittedName>
        <fullName evidence="10">ABC transport system permease protein</fullName>
    </submittedName>
</protein>
<keyword evidence="11" id="KW-1185">Reference proteome</keyword>
<dbReference type="InterPro" id="IPR050250">
    <property type="entry name" value="Macrolide_Exporter_MacB"/>
</dbReference>
<evidence type="ECO:0000256" key="1">
    <source>
        <dbReference type="ARBA" id="ARBA00004651"/>
    </source>
</evidence>
<evidence type="ECO:0000256" key="3">
    <source>
        <dbReference type="ARBA" id="ARBA00022692"/>
    </source>
</evidence>
<reference evidence="10 11" key="1">
    <citation type="submission" date="2023-07" db="EMBL/GenBank/DDBJ databases">
        <title>Sorghum-associated microbial communities from plants grown in Nebraska, USA.</title>
        <authorList>
            <person name="Schachtman D."/>
        </authorList>
    </citation>
    <scope>NUCLEOTIDE SEQUENCE [LARGE SCALE GENOMIC DNA]</scope>
    <source>
        <strain evidence="10 11">CC60</strain>
    </source>
</reference>
<sequence>MMRLDIAPILSTLGRHKLTATLIVLQIALTCAILCNATFLISDRLRWMQTPSGIDDDRIVRLMVSDIGPRADMHARVEADLAALRAIPGVEAVTVTNSLPFGPSSWNTPVRLTRDQSTPSLEAAAYYGEAVGETLGLRLVAGRFIRPDEYTWVDDHAAKQVRGSPVVVVTQALAQRLFPDQSAIGRSIFIGDEELHIVGIVERLARAGDQSRSGVYETLLLPWRMVTAYGGGFAVRARPGEAGRVRQAAAAALKAVDPRRVIIEKRLYTEVRDRYFATDRATTVLLAGVCVALLVVTALGIVGLVSFWVAQRRRQIGIRRALGASRIDVLRYFQTENFLLASMGIALGMVLAYAINLLLMREYELPRLPFGYLPVGAVVLWLLGQAAVLAPALRAASVPPVVATRG</sequence>
<feature type="transmembrane region" description="Helical" evidence="7">
    <location>
        <begin position="371"/>
        <end position="393"/>
    </location>
</feature>
<feature type="transmembrane region" description="Helical" evidence="7">
    <location>
        <begin position="284"/>
        <end position="310"/>
    </location>
</feature>
<feature type="transmembrane region" description="Helical" evidence="7">
    <location>
        <begin position="20"/>
        <end position="41"/>
    </location>
</feature>
<evidence type="ECO:0000256" key="4">
    <source>
        <dbReference type="ARBA" id="ARBA00022989"/>
    </source>
</evidence>
<comment type="caution">
    <text evidence="10">The sequence shown here is derived from an EMBL/GenBank/DDBJ whole genome shotgun (WGS) entry which is preliminary data.</text>
</comment>
<evidence type="ECO:0000256" key="6">
    <source>
        <dbReference type="ARBA" id="ARBA00038076"/>
    </source>
</evidence>
<feature type="transmembrane region" description="Helical" evidence="7">
    <location>
        <begin position="338"/>
        <end position="359"/>
    </location>
</feature>
<dbReference type="RefSeq" id="WP_430539374.1">
    <property type="nucleotide sequence ID" value="NZ_JAUSSK010000005.1"/>
</dbReference>
<keyword evidence="3 7" id="KW-0812">Transmembrane</keyword>
<feature type="domain" description="MacB-like periplasmic core" evidence="9">
    <location>
        <begin position="54"/>
        <end position="245"/>
    </location>
</feature>
<comment type="similarity">
    <text evidence="6">Belongs to the ABC-4 integral membrane protein family.</text>
</comment>
<dbReference type="Proteomes" id="UP001237737">
    <property type="component" value="Unassembled WGS sequence"/>
</dbReference>
<dbReference type="Pfam" id="PF12704">
    <property type="entry name" value="MacB_PCD"/>
    <property type="match status" value="1"/>
</dbReference>
<keyword evidence="2" id="KW-1003">Cell membrane</keyword>
<dbReference type="Pfam" id="PF02687">
    <property type="entry name" value="FtsX"/>
    <property type="match status" value="1"/>
</dbReference>
<dbReference type="InterPro" id="IPR025857">
    <property type="entry name" value="MacB_PCD"/>
</dbReference>
<organism evidence="10 11">
    <name type="scientific">Luteibacter jiangsuensis</name>
    <dbReference type="NCBI Taxonomy" id="637577"/>
    <lineage>
        <taxon>Bacteria</taxon>
        <taxon>Pseudomonadati</taxon>
        <taxon>Pseudomonadota</taxon>
        <taxon>Gammaproteobacteria</taxon>
        <taxon>Lysobacterales</taxon>
        <taxon>Rhodanobacteraceae</taxon>
        <taxon>Luteibacter</taxon>
    </lineage>
</organism>
<evidence type="ECO:0000256" key="7">
    <source>
        <dbReference type="SAM" id="Phobius"/>
    </source>
</evidence>
<dbReference type="InterPro" id="IPR003838">
    <property type="entry name" value="ABC3_permease_C"/>
</dbReference>
<keyword evidence="4 7" id="KW-1133">Transmembrane helix</keyword>
<dbReference type="PANTHER" id="PTHR30572">
    <property type="entry name" value="MEMBRANE COMPONENT OF TRANSPORTER-RELATED"/>
    <property type="match status" value="1"/>
</dbReference>
<dbReference type="PANTHER" id="PTHR30572:SF4">
    <property type="entry name" value="ABC TRANSPORTER PERMEASE YTRF"/>
    <property type="match status" value="1"/>
</dbReference>
<keyword evidence="5 7" id="KW-0472">Membrane</keyword>
<comment type="subcellular location">
    <subcellularLocation>
        <location evidence="1">Cell membrane</location>
        <topology evidence="1">Multi-pass membrane protein</topology>
    </subcellularLocation>
</comment>
<proteinExistence type="inferred from homology"/>
<evidence type="ECO:0000256" key="5">
    <source>
        <dbReference type="ARBA" id="ARBA00023136"/>
    </source>
</evidence>